<reference evidence="4" key="1">
    <citation type="submission" date="2016-11" db="EMBL/GenBank/DDBJ databases">
        <authorList>
            <person name="Varghese N."/>
            <person name="Submissions S."/>
        </authorList>
    </citation>
    <scope>NUCLEOTIDE SEQUENCE [LARGE SCALE GENOMIC DNA]</scope>
    <source>
        <strain evidence="4">DSM 100564</strain>
    </source>
</reference>
<dbReference type="OrthoDB" id="9811399at2"/>
<protein>
    <recommendedName>
        <fullName evidence="2">Amidohydrolase 3 domain-containing protein</fullName>
    </recommendedName>
</protein>
<evidence type="ECO:0000256" key="1">
    <source>
        <dbReference type="SAM" id="SignalP"/>
    </source>
</evidence>
<dbReference type="PANTHER" id="PTHR22642">
    <property type="entry name" value="IMIDAZOLONEPROPIONASE"/>
    <property type="match status" value="1"/>
</dbReference>
<feature type="signal peptide" evidence="1">
    <location>
        <begin position="1"/>
        <end position="26"/>
    </location>
</feature>
<dbReference type="InterPro" id="IPR011059">
    <property type="entry name" value="Metal-dep_hydrolase_composite"/>
</dbReference>
<dbReference type="STRING" id="1470563.SAMN05444000_13322"/>
<dbReference type="CDD" id="cd01300">
    <property type="entry name" value="YtcJ_like"/>
    <property type="match status" value="1"/>
</dbReference>
<dbReference type="InterPro" id="IPR033932">
    <property type="entry name" value="YtcJ-like"/>
</dbReference>
<dbReference type="RefSeq" id="WP_083599412.1">
    <property type="nucleotide sequence ID" value="NZ_FQZQ01000033.1"/>
</dbReference>
<evidence type="ECO:0000313" key="3">
    <source>
        <dbReference type="EMBL" id="SHK49862.1"/>
    </source>
</evidence>
<sequence length="584" mass="64932">MAYFQKSIIAASFSALTLTFGQMALAQSDRETLTIYTASKIVTMDAENPDATAVAVRGNRFVAVGSMDDLKPWMDEYPYEIDDTFQDKVLMPGLIDPHMHPMLGAIQFKTFWLSPEAWELHDGTVEATVTPEDFRRKLQAELDRQKAAGETGMFFGWGWSRHFHDNLTRADLDKMSPERPVAMMQRSMHEIVLNTAALDFLGLTAEDFGDDPQANWKDGHFIEGALFDVVVPPLGPILFEEDFIDPGYERTNAYLLSKGVTTVGDMSTGSVSWELELAALKRNYSDINTPVRVTLHPDAYKLLAQKGTIDETFDFVNEQLTGGNLPYPILGGKRIKLFADGAVFASLMVMNEPGYVGYGQNEWITPQESFKALAEKYWTEGYRVHVHVTGDGGVDFTLDVFEELQEKHPRLPNSLVLEHYGYANERINRRVAELGAAVSGNPFYVTTLGDLYSEVSLGPDRARKMVPLRGLVDRGVVVGLHSDFGMAPADPLYLAWAAITRETLQGKLMNPDRGLTMDEAMRAITIDAAHILGLEKDLGTVEAGKLADLTVMDKSPYDVGVDGLRDINIWGVVFEGRKFESTSE</sequence>
<accession>A0A1M6SYN8</accession>
<dbReference type="InterPro" id="IPR032466">
    <property type="entry name" value="Metal_Hydrolase"/>
</dbReference>
<gene>
    <name evidence="3" type="ORF">SAMN05444000_13322</name>
</gene>
<dbReference type="AlphaFoldDB" id="A0A1M6SYN8"/>
<dbReference type="EMBL" id="FQZQ01000033">
    <property type="protein sequence ID" value="SHK49862.1"/>
    <property type="molecule type" value="Genomic_DNA"/>
</dbReference>
<evidence type="ECO:0000313" key="4">
    <source>
        <dbReference type="Proteomes" id="UP000183982"/>
    </source>
</evidence>
<feature type="domain" description="Amidohydrolase 3" evidence="2">
    <location>
        <begin position="87"/>
        <end position="577"/>
    </location>
</feature>
<dbReference type="Gene3D" id="3.10.310.70">
    <property type="match status" value="1"/>
</dbReference>
<feature type="chain" id="PRO_5012658071" description="Amidohydrolase 3 domain-containing protein" evidence="1">
    <location>
        <begin position="27"/>
        <end position="584"/>
    </location>
</feature>
<organism evidence="3 4">
    <name type="scientific">Shimia gijangensis</name>
    <dbReference type="NCBI Taxonomy" id="1470563"/>
    <lineage>
        <taxon>Bacteria</taxon>
        <taxon>Pseudomonadati</taxon>
        <taxon>Pseudomonadota</taxon>
        <taxon>Alphaproteobacteria</taxon>
        <taxon>Rhodobacterales</taxon>
        <taxon>Roseobacteraceae</taxon>
    </lineage>
</organism>
<keyword evidence="1" id="KW-0732">Signal</keyword>
<dbReference type="SUPFAM" id="SSF51338">
    <property type="entry name" value="Composite domain of metallo-dependent hydrolases"/>
    <property type="match status" value="1"/>
</dbReference>
<dbReference type="GO" id="GO:0016810">
    <property type="term" value="F:hydrolase activity, acting on carbon-nitrogen (but not peptide) bonds"/>
    <property type="evidence" value="ECO:0007669"/>
    <property type="project" value="InterPro"/>
</dbReference>
<dbReference type="Gene3D" id="3.20.20.140">
    <property type="entry name" value="Metal-dependent hydrolases"/>
    <property type="match status" value="1"/>
</dbReference>
<proteinExistence type="predicted"/>
<name>A0A1M6SYN8_9RHOB</name>
<dbReference type="Proteomes" id="UP000183982">
    <property type="component" value="Unassembled WGS sequence"/>
</dbReference>
<keyword evidence="4" id="KW-1185">Reference proteome</keyword>
<dbReference type="PANTHER" id="PTHR22642:SF2">
    <property type="entry name" value="PROTEIN LONG AFTER FAR-RED 3"/>
    <property type="match status" value="1"/>
</dbReference>
<evidence type="ECO:0000259" key="2">
    <source>
        <dbReference type="Pfam" id="PF07969"/>
    </source>
</evidence>
<dbReference type="InterPro" id="IPR013108">
    <property type="entry name" value="Amidohydro_3"/>
</dbReference>
<dbReference type="Gene3D" id="2.30.40.10">
    <property type="entry name" value="Urease, subunit C, domain 1"/>
    <property type="match status" value="1"/>
</dbReference>
<dbReference type="Pfam" id="PF07969">
    <property type="entry name" value="Amidohydro_3"/>
    <property type="match status" value="1"/>
</dbReference>
<dbReference type="SUPFAM" id="SSF51556">
    <property type="entry name" value="Metallo-dependent hydrolases"/>
    <property type="match status" value="1"/>
</dbReference>